<dbReference type="InterPro" id="IPR027417">
    <property type="entry name" value="P-loop_NTPase"/>
</dbReference>
<dbReference type="PROSITE" id="PS51866">
    <property type="entry name" value="MOP"/>
    <property type="match status" value="1"/>
</dbReference>
<dbReference type="PROSITE" id="PS50893">
    <property type="entry name" value="ABC_TRANSPORTER_2"/>
    <property type="match status" value="1"/>
</dbReference>
<evidence type="ECO:0000259" key="10">
    <source>
        <dbReference type="PROSITE" id="PS50893"/>
    </source>
</evidence>
<evidence type="ECO:0000256" key="8">
    <source>
        <dbReference type="ARBA" id="ARBA00041133"/>
    </source>
</evidence>
<accession>A0A9Y1BJN0</accession>
<dbReference type="Pfam" id="PF03459">
    <property type="entry name" value="TOBE"/>
    <property type="match status" value="1"/>
</dbReference>
<evidence type="ECO:0000256" key="3">
    <source>
        <dbReference type="ARBA" id="ARBA00022741"/>
    </source>
</evidence>
<dbReference type="SUPFAM" id="SSF52540">
    <property type="entry name" value="P-loop containing nucleoside triphosphate hydrolases"/>
    <property type="match status" value="1"/>
</dbReference>
<dbReference type="PANTHER" id="PTHR42781">
    <property type="entry name" value="SPERMIDINE/PUTRESCINE IMPORT ATP-BINDING PROTEIN POTA"/>
    <property type="match status" value="1"/>
</dbReference>
<gene>
    <name evidence="12" type="ORF">K9W45_10410</name>
</gene>
<dbReference type="EC" id="7.3.2.6" evidence="7"/>
<evidence type="ECO:0000256" key="6">
    <source>
        <dbReference type="ARBA" id="ARBA00038781"/>
    </source>
</evidence>
<dbReference type="GO" id="GO:0005524">
    <property type="term" value="F:ATP binding"/>
    <property type="evidence" value="ECO:0007669"/>
    <property type="project" value="UniProtKB-KW"/>
</dbReference>
<dbReference type="GO" id="GO:0016887">
    <property type="term" value="F:ATP hydrolysis activity"/>
    <property type="evidence" value="ECO:0007669"/>
    <property type="project" value="InterPro"/>
</dbReference>
<keyword evidence="2" id="KW-0500">Molybdenum</keyword>
<dbReference type="NCBIfam" id="TIGR00638">
    <property type="entry name" value="Mop"/>
    <property type="match status" value="1"/>
</dbReference>
<feature type="domain" description="ABC transporter" evidence="10">
    <location>
        <begin position="1"/>
        <end position="231"/>
    </location>
</feature>
<dbReference type="InterPro" id="IPR005116">
    <property type="entry name" value="Transp-assoc_OB_typ1"/>
</dbReference>
<evidence type="ECO:0000256" key="5">
    <source>
        <dbReference type="ARBA" id="ARBA00038307"/>
    </source>
</evidence>
<organism evidence="12">
    <name type="scientific">Candidatus Heimdallarchaeum aukensis</name>
    <dbReference type="NCBI Taxonomy" id="2876573"/>
    <lineage>
        <taxon>Archaea</taxon>
        <taxon>Promethearchaeati</taxon>
        <taxon>Candidatus Heimdallarchaeota</taxon>
        <taxon>Candidatus Heimdallarchaeia (ex Rinke et al. 2021) (nom. nud.)</taxon>
        <taxon>Candidatus Heimdallarchaeales</taxon>
        <taxon>Candidatus Heimdallarchaeaceae</taxon>
        <taxon>Candidatus Heimdallarchaeum</taxon>
    </lineage>
</organism>
<evidence type="ECO:0000259" key="11">
    <source>
        <dbReference type="PROSITE" id="PS51866"/>
    </source>
</evidence>
<dbReference type="GO" id="GO:0015689">
    <property type="term" value="P:molybdate ion transport"/>
    <property type="evidence" value="ECO:0007669"/>
    <property type="project" value="InterPro"/>
</dbReference>
<feature type="domain" description="Mop" evidence="11">
    <location>
        <begin position="293"/>
        <end position="358"/>
    </location>
</feature>
<dbReference type="Gene3D" id="2.40.50.100">
    <property type="match status" value="1"/>
</dbReference>
<dbReference type="AlphaFoldDB" id="A0A9Y1BJN0"/>
<keyword evidence="3" id="KW-0547">Nucleotide-binding</keyword>
<dbReference type="Proteomes" id="UP001201020">
    <property type="component" value="Chromosome"/>
</dbReference>
<dbReference type="Pfam" id="PF00005">
    <property type="entry name" value="ABC_tran"/>
    <property type="match status" value="1"/>
</dbReference>
<dbReference type="SMART" id="SM00382">
    <property type="entry name" value="AAA"/>
    <property type="match status" value="1"/>
</dbReference>
<evidence type="ECO:0000256" key="7">
    <source>
        <dbReference type="ARBA" id="ARBA00039025"/>
    </source>
</evidence>
<evidence type="ECO:0000256" key="2">
    <source>
        <dbReference type="ARBA" id="ARBA00022505"/>
    </source>
</evidence>
<dbReference type="InterPro" id="IPR008995">
    <property type="entry name" value="Mo/tungstate-bd_C_term_dom"/>
</dbReference>
<protein>
    <recommendedName>
        <fullName evidence="8">Molybdate/tungstate import ATP-binding protein WtpC</fullName>
        <ecNumber evidence="7">7.3.2.6</ecNumber>
    </recommendedName>
</protein>
<evidence type="ECO:0000256" key="1">
    <source>
        <dbReference type="ARBA" id="ARBA00022448"/>
    </source>
</evidence>
<keyword evidence="4 12" id="KW-0067">ATP-binding</keyword>
<reference evidence="12" key="1">
    <citation type="journal article" date="2022" name="Nat. Microbiol.">
        <title>Unique mobile elements and scalable gene flow at the prokaryote-eukaryote boundary revealed by circularized Asgard archaea genomes.</title>
        <authorList>
            <person name="Wu F."/>
            <person name="Speth D.R."/>
            <person name="Philosof A."/>
            <person name="Cremiere A."/>
            <person name="Narayanan A."/>
            <person name="Barco R.A."/>
            <person name="Connon S.A."/>
            <person name="Amend J.P."/>
            <person name="Antoshechkin I.A."/>
            <person name="Orphan V.J."/>
        </authorList>
    </citation>
    <scope>NUCLEOTIDE SEQUENCE</scope>
    <source>
        <strain evidence="12">PM71</strain>
    </source>
</reference>
<proteinExistence type="inferred from homology"/>
<comment type="similarity">
    <text evidence="5">Belongs to the ABC transporter superfamily. Sulfate/tungstate importer (TC 3.A.1.6) family.</text>
</comment>
<keyword evidence="1" id="KW-0813">Transport</keyword>
<dbReference type="GO" id="GO:1901238">
    <property type="term" value="F:ABC-type tungstate transporter activity"/>
    <property type="evidence" value="ECO:0007669"/>
    <property type="project" value="UniProtKB-EC"/>
</dbReference>
<name>A0A9Y1BJN0_9ARCH</name>
<dbReference type="EMBL" id="CP084166">
    <property type="protein sequence ID" value="UJG40239.1"/>
    <property type="molecule type" value="Genomic_DNA"/>
</dbReference>
<dbReference type="InterPro" id="IPR003593">
    <property type="entry name" value="AAA+_ATPase"/>
</dbReference>
<dbReference type="Gene3D" id="3.40.50.300">
    <property type="entry name" value="P-loop containing nucleotide triphosphate hydrolases"/>
    <property type="match status" value="1"/>
</dbReference>
<sequence length="358" mass="40725">MLKVNSIRLTLGKFELKDITFSASKNDSIVILGPSGSGKTSLLKTILGIYSPNEGTIVYRGKDITYLPLNKRQIAYVPQKPTLFPHMTVQENLEYALILNHFPKEEREKRINDILEFMGLEEKRNRLPKNLSGGEAHRISIARALILDFPLILLDEPLSGVDRRKAREIIKLLKKAKEVYNKTIIYVTHNIGDATELANKVIILNNGQIERFATPEDIIEDPKSQFIAEFFNFENIFSGTIYHEENLTFFIPENANKKIKIFLSDDLKLKPNQKITITIRPEDIILSPKKMDFTSARNCFEGKVVEIIENLSSNVKVVLDCGIEITSVITRTSKRKLDIKKGKEICAIFKASSVYIID</sequence>
<comment type="subunit">
    <text evidence="6">The complex is composed of two ATP-binding proteins (WtpC), two transmembrane proteins (WtpB) and a solute-binding protein (WtpA).</text>
</comment>
<dbReference type="InterPro" id="IPR050093">
    <property type="entry name" value="ABC_SmlMolc_Importer"/>
</dbReference>
<evidence type="ECO:0000256" key="4">
    <source>
        <dbReference type="ARBA" id="ARBA00022840"/>
    </source>
</evidence>
<dbReference type="InterPro" id="IPR003439">
    <property type="entry name" value="ABC_transporter-like_ATP-bd"/>
</dbReference>
<comment type="catalytic activity">
    <reaction evidence="9">
        <text>tungstate(in) + ATP + H2O = tungstate(out) + ADP + phosphate + H(+)</text>
        <dbReference type="Rhea" id="RHEA:35027"/>
        <dbReference type="ChEBI" id="CHEBI:15377"/>
        <dbReference type="ChEBI" id="CHEBI:15378"/>
        <dbReference type="ChEBI" id="CHEBI:30616"/>
        <dbReference type="ChEBI" id="CHEBI:43474"/>
        <dbReference type="ChEBI" id="CHEBI:46502"/>
        <dbReference type="ChEBI" id="CHEBI:456216"/>
        <dbReference type="EC" id="7.3.2.6"/>
    </reaction>
</comment>
<dbReference type="InterPro" id="IPR004606">
    <property type="entry name" value="Mop_domain"/>
</dbReference>
<evidence type="ECO:0000256" key="9">
    <source>
        <dbReference type="ARBA" id="ARBA00047936"/>
    </source>
</evidence>
<dbReference type="SUPFAM" id="SSF50331">
    <property type="entry name" value="MOP-like"/>
    <property type="match status" value="1"/>
</dbReference>
<evidence type="ECO:0000313" key="12">
    <source>
        <dbReference type="EMBL" id="UJG40239.1"/>
    </source>
</evidence>
<dbReference type="PANTHER" id="PTHR42781:SF4">
    <property type="entry name" value="SPERMIDINE_PUTRESCINE IMPORT ATP-BINDING PROTEIN POTA"/>
    <property type="match status" value="1"/>
</dbReference>